<reference evidence="2" key="1">
    <citation type="journal article" date="2011" name="PLoS ONE">
        <title>Ralstonia syzygii, the Blood Disease Bacterium and some Asian R. solanacearum strains form a single genomic species despite divergent lifestyles.</title>
        <authorList>
            <person name="Remenant B."/>
            <person name="de Cambiaire J.C."/>
            <person name="Cellier G."/>
            <person name="Jacobs J.M."/>
            <person name="Mangenot S."/>
            <person name="Barbe V."/>
            <person name="Lajus A."/>
            <person name="Vallenet D."/>
            <person name="Medigue C."/>
            <person name="Fegan M."/>
            <person name="Allen C."/>
            <person name="Prior P."/>
        </authorList>
    </citation>
    <scope>NUCLEOTIDE SEQUENCE</scope>
    <source>
        <strain evidence="2">R229</strain>
    </source>
</reference>
<proteinExistence type="predicted"/>
<sequence>MHLKPFRRAGGAFASSQVRARSRSLESTFEKLTGIEMRKWFSSSSSRQAVTHNDVCRTNSSADSDDDTSSSLRSPRRRSTELGDALISLRNAREEGLRKLRHVEIQTTPAERQRNEIVSHLEQRTETVKSNLTLCQNALVPDSYTRFEVSPDRQIGNALQSAETVTAEWKNIRRTVKQAIRDQANGEEVLQAHPSMRRAPSGR</sequence>
<dbReference type="AlphaFoldDB" id="G2ZNJ5"/>
<gene>
    <name evidence="2" type="ORF">BDB_110037</name>
</gene>
<evidence type="ECO:0000256" key="1">
    <source>
        <dbReference type="SAM" id="MobiDB-lite"/>
    </source>
</evidence>
<feature type="region of interest" description="Disordered" evidence="1">
    <location>
        <begin position="184"/>
        <end position="203"/>
    </location>
</feature>
<dbReference type="EMBL" id="FR854067">
    <property type="protein sequence ID" value="CCA80608.1"/>
    <property type="molecule type" value="Genomic_DNA"/>
</dbReference>
<protein>
    <submittedName>
        <fullName evidence="2">Putative type III effector</fullName>
    </submittedName>
</protein>
<name>G2ZNJ5_9RALS</name>
<reference evidence="2" key="2">
    <citation type="submission" date="2011-04" db="EMBL/GenBank/DDBJ databases">
        <authorList>
            <person name="Genoscope - CEA"/>
        </authorList>
    </citation>
    <scope>NUCLEOTIDE SEQUENCE</scope>
    <source>
        <strain evidence="2">R229</strain>
    </source>
</reference>
<feature type="region of interest" description="Disordered" evidence="1">
    <location>
        <begin position="51"/>
        <end position="79"/>
    </location>
</feature>
<accession>G2ZNJ5</accession>
<organism evidence="2">
    <name type="scientific">blood disease bacterium R229</name>
    <dbReference type="NCBI Taxonomy" id="741978"/>
    <lineage>
        <taxon>Bacteria</taxon>
        <taxon>Pseudomonadati</taxon>
        <taxon>Pseudomonadota</taxon>
        <taxon>Betaproteobacteria</taxon>
        <taxon>Burkholderiales</taxon>
        <taxon>Burkholderiaceae</taxon>
        <taxon>Ralstonia</taxon>
        <taxon>Ralstonia solanacearum species complex</taxon>
    </lineage>
</organism>
<evidence type="ECO:0000313" key="2">
    <source>
        <dbReference type="EMBL" id="CCA80608.1"/>
    </source>
</evidence>